<dbReference type="Proteomes" id="UP000199598">
    <property type="component" value="Unassembled WGS sequence"/>
</dbReference>
<name>A0A1I4E221_9HYPH</name>
<dbReference type="PANTHER" id="PTHR36180:SF2">
    <property type="entry name" value="BRO FAMILY PROTEIN"/>
    <property type="match status" value="1"/>
</dbReference>
<dbReference type="Pfam" id="PF02498">
    <property type="entry name" value="Bro-N"/>
    <property type="match status" value="1"/>
</dbReference>
<reference evidence="2 3" key="1">
    <citation type="submission" date="2016-10" db="EMBL/GenBank/DDBJ databases">
        <authorList>
            <person name="Varghese N."/>
            <person name="Submissions S."/>
        </authorList>
    </citation>
    <scope>NUCLEOTIDE SEQUENCE [LARGE SCALE GENOMIC DNA]</scope>
    <source>
        <strain evidence="2 3">DSM 16392</strain>
    </source>
</reference>
<gene>
    <name evidence="2" type="ORF">SAMN04488518_11373</name>
</gene>
<comment type="caution">
    <text evidence="2">The sequence shown here is derived from an EMBL/GenBank/DDBJ whole genome shotgun (WGS) entry which is preliminary data.</text>
</comment>
<sequence length="253" mass="28508">MNDLINMDFEDNLVRIVKLEGEPWFVGKDVCGCLDIKKARNSIDLLDDDERGTYTVGTPSGAQKVTIVSEPGLYRLIFRSRKPEAERFKRWLAHDVLPSIRKTGAYTPNRERLVDRADLGSLTEVANKSRLVEIAAKISGPRAACELWEKLELPMVSSFTPRKVDIPTGIVASSENQLRIFIEEGCQLEAGYTITARAMFLAYKDWALTEGHPIISETAFGRAMLHLSQDYNFQKIKARVVTYRGLRVKEVGS</sequence>
<keyword evidence="3" id="KW-1185">Reference proteome</keyword>
<dbReference type="SMART" id="SM01040">
    <property type="entry name" value="Bro-N"/>
    <property type="match status" value="1"/>
</dbReference>
<accession>A0A1I4E221</accession>
<organism evidence="2 3">
    <name type="scientific">Pseudovibrio ascidiaceicola</name>
    <dbReference type="NCBI Taxonomy" id="285279"/>
    <lineage>
        <taxon>Bacteria</taxon>
        <taxon>Pseudomonadati</taxon>
        <taxon>Pseudomonadota</taxon>
        <taxon>Alphaproteobacteria</taxon>
        <taxon>Hyphomicrobiales</taxon>
        <taxon>Stappiaceae</taxon>
        <taxon>Pseudovibrio</taxon>
    </lineage>
</organism>
<dbReference type="PROSITE" id="PS51750">
    <property type="entry name" value="BRO_N"/>
    <property type="match status" value="1"/>
</dbReference>
<dbReference type="InterPro" id="IPR003497">
    <property type="entry name" value="BRO_N_domain"/>
</dbReference>
<evidence type="ECO:0000313" key="3">
    <source>
        <dbReference type="Proteomes" id="UP000199598"/>
    </source>
</evidence>
<dbReference type="PANTHER" id="PTHR36180">
    <property type="entry name" value="DNA-BINDING PROTEIN-RELATED-RELATED"/>
    <property type="match status" value="1"/>
</dbReference>
<evidence type="ECO:0000313" key="2">
    <source>
        <dbReference type="EMBL" id="SFK98617.1"/>
    </source>
</evidence>
<dbReference type="EMBL" id="FOSK01000013">
    <property type="protein sequence ID" value="SFK98617.1"/>
    <property type="molecule type" value="Genomic_DNA"/>
</dbReference>
<dbReference type="RefSeq" id="WP_093522656.1">
    <property type="nucleotide sequence ID" value="NZ_FOSK01000013.1"/>
</dbReference>
<feature type="domain" description="Bro-N" evidence="1">
    <location>
        <begin position="1"/>
        <end position="104"/>
    </location>
</feature>
<evidence type="ECO:0000259" key="1">
    <source>
        <dbReference type="PROSITE" id="PS51750"/>
    </source>
</evidence>
<proteinExistence type="predicted"/>
<protein>
    <submittedName>
        <fullName evidence="2">BRO family, N-terminal domain</fullName>
    </submittedName>
</protein>